<evidence type="ECO:0000313" key="5">
    <source>
        <dbReference type="Proteomes" id="UP000254069"/>
    </source>
</evidence>
<dbReference type="AlphaFoldDB" id="A0A2T3H1N2"/>
<keyword evidence="2 4" id="KW-0326">Glycosidase</keyword>
<dbReference type="InterPro" id="IPR023186">
    <property type="entry name" value="IUNH"/>
</dbReference>
<gene>
    <name evidence="4" type="primary">rihB</name>
    <name evidence="4" type="ORF">NCTC10738_04494</name>
</gene>
<name>A0A2T3H1N2_9GAMM</name>
<dbReference type="InterPro" id="IPR001910">
    <property type="entry name" value="Inosine/uridine_hydrolase_dom"/>
</dbReference>
<dbReference type="InterPro" id="IPR036452">
    <property type="entry name" value="Ribo_hydro-like"/>
</dbReference>
<dbReference type="Gene3D" id="3.90.245.10">
    <property type="entry name" value="Ribonucleoside hydrolase-like"/>
    <property type="match status" value="1"/>
</dbReference>
<evidence type="ECO:0000259" key="3">
    <source>
        <dbReference type="Pfam" id="PF01156"/>
    </source>
</evidence>
<dbReference type="EMBL" id="UGYO01000002">
    <property type="protein sequence ID" value="SUJ13376.1"/>
    <property type="molecule type" value="Genomic_DNA"/>
</dbReference>
<keyword evidence="1 4" id="KW-0378">Hydrolase</keyword>
<dbReference type="CDD" id="cd02650">
    <property type="entry name" value="nuc_hydro_CaPnhB"/>
    <property type="match status" value="1"/>
</dbReference>
<organism evidence="4 5">
    <name type="scientific">Shewanella algae</name>
    <dbReference type="NCBI Taxonomy" id="38313"/>
    <lineage>
        <taxon>Bacteria</taxon>
        <taxon>Pseudomonadati</taxon>
        <taxon>Pseudomonadota</taxon>
        <taxon>Gammaproteobacteria</taxon>
        <taxon>Alteromonadales</taxon>
        <taxon>Shewanellaceae</taxon>
        <taxon>Shewanella</taxon>
    </lineage>
</organism>
<dbReference type="SUPFAM" id="SSF53590">
    <property type="entry name" value="Nucleoside hydrolase"/>
    <property type="match status" value="1"/>
</dbReference>
<dbReference type="GO" id="GO:0008477">
    <property type="term" value="F:purine nucleosidase activity"/>
    <property type="evidence" value="ECO:0007669"/>
    <property type="project" value="TreeGrafter"/>
</dbReference>
<dbReference type="Pfam" id="PF01156">
    <property type="entry name" value="IU_nuc_hydro"/>
    <property type="match status" value="1"/>
</dbReference>
<accession>A0A2T3H1N2</accession>
<evidence type="ECO:0000313" key="4">
    <source>
        <dbReference type="EMBL" id="SUJ13376.1"/>
    </source>
</evidence>
<sequence length="324" mass="35268">MTKKIILDTDPGIDDAMAILFAEGHASVDLIGITTVFGNATIENSTRNALYLKQKYGMKADVSMGADKPLSRPPVGPTTIVHGDTGFGDLQVTAADVSLSADPRPAWQYIVEQLKAQPGEITLVAVGPLTNLALALQHEPGITKLVKEVVIMGGAFGVNGHQGNVSPFAEANIHDDPEAADIVFTADWPVVIIGLDVTHESFFTPEYLDKLRDEAGEPGRFIHQISRFYLDFYQRSLGISGCHVHDPSAIAYVIDPSLFTLRKGPVRVVCSGPAIGHTMQKTYERRHPHDDWSDMPAQSVGVGVRNEALLELYRNTLIDFGRRS</sequence>
<feature type="domain" description="Inosine/uridine-preferring nucleoside hydrolase" evidence="3">
    <location>
        <begin position="5"/>
        <end position="309"/>
    </location>
</feature>
<dbReference type="GO" id="GO:0006152">
    <property type="term" value="P:purine nucleoside catabolic process"/>
    <property type="evidence" value="ECO:0007669"/>
    <property type="project" value="TreeGrafter"/>
</dbReference>
<evidence type="ECO:0000256" key="1">
    <source>
        <dbReference type="ARBA" id="ARBA00022801"/>
    </source>
</evidence>
<protein>
    <submittedName>
        <fullName evidence="4">Pyrimidine-specific ribonucleoside hydrolase rihB</fullName>
        <ecNumber evidence="4">3.2.2.8</ecNumber>
    </submittedName>
</protein>
<dbReference type="EC" id="3.2.2.8" evidence="4"/>
<dbReference type="GO" id="GO:0005829">
    <property type="term" value="C:cytosol"/>
    <property type="evidence" value="ECO:0007669"/>
    <property type="project" value="TreeGrafter"/>
</dbReference>
<accession>A0A380C7M0</accession>
<dbReference type="STRING" id="38313.GCA_000947195_01633"/>
<evidence type="ECO:0000256" key="2">
    <source>
        <dbReference type="ARBA" id="ARBA00023295"/>
    </source>
</evidence>
<dbReference type="PANTHER" id="PTHR12304">
    <property type="entry name" value="INOSINE-URIDINE PREFERRING NUCLEOSIDE HYDROLASE"/>
    <property type="match status" value="1"/>
</dbReference>
<reference evidence="4 5" key="1">
    <citation type="submission" date="2018-06" db="EMBL/GenBank/DDBJ databases">
        <authorList>
            <consortium name="Pathogen Informatics"/>
            <person name="Doyle S."/>
        </authorList>
    </citation>
    <scope>NUCLEOTIDE SEQUENCE [LARGE SCALE GENOMIC DNA]</scope>
    <source>
        <strain evidence="4 5">NCTC10738</strain>
    </source>
</reference>
<dbReference type="RefSeq" id="WP_044734188.1">
    <property type="nucleotide sequence ID" value="NZ_AP024615.1"/>
</dbReference>
<dbReference type="Proteomes" id="UP000254069">
    <property type="component" value="Unassembled WGS sequence"/>
</dbReference>
<dbReference type="GO" id="GO:0050263">
    <property type="term" value="F:ribosylpyrimidine nucleosidase activity"/>
    <property type="evidence" value="ECO:0007669"/>
    <property type="project" value="UniProtKB-EC"/>
</dbReference>
<proteinExistence type="predicted"/>
<keyword evidence="5" id="KW-1185">Reference proteome</keyword>
<dbReference type="PANTHER" id="PTHR12304:SF4">
    <property type="entry name" value="URIDINE NUCLEOSIDASE"/>
    <property type="match status" value="1"/>
</dbReference>